<protein>
    <submittedName>
        <fullName evidence="1">MFS general substrate transporter</fullName>
    </submittedName>
</protein>
<dbReference type="EMBL" id="MU275916">
    <property type="protein sequence ID" value="KAI0046836.1"/>
    <property type="molecule type" value="Genomic_DNA"/>
</dbReference>
<name>A0ACB8RSW4_9AGAM</name>
<sequence length="471" mass="49872">MSLLSDGEADAYGTTDAHVRQEDAVYQRFSPARKRGIVTIVSATGLVPFFVSGSFVPSIPEVAREFDSTGPVINLAVSLSLLVGSLGTVVWATYAGFYGRRPIYLTSIPIFALGALGVTFARSVPQLMVWRVVQAFGVGGSLSVGAAVIGDIYRLEERGQAMGAFFGCCLIGPAISPLAGGLAAHYASWRFMQFAFVIVGLSLLACTYSWLPETSHPHARGIDKLREGGGCDAKEARRVVWVNPFRGVALLKSPNVLGLCLVGSTVLITDFVLLIPLSYTIGARYGITNEAVIGALFLPSGFGNMIGAPLFGRISDRIIVNLRRRRGGVWLPEDRLRGAFLSTLLLVPTSVLLCGLATRYVGGPAGITLNLVGLLMNGIGVVGVLTPSSTYYVDIAHTQSAEIIAVTSAVRGTLVALATAAVLPLINAIGFLQTTAISAALVWLGAGGMWMIIRYGDRMRAWVDIGYTTPG</sequence>
<accession>A0ACB8RSW4</accession>
<gene>
    <name evidence="1" type="ORF">FA95DRAFT_1493422</name>
</gene>
<reference evidence="1" key="2">
    <citation type="journal article" date="2022" name="New Phytol.">
        <title>Evolutionary transition to the ectomycorrhizal habit in the genomes of a hyperdiverse lineage of mushroom-forming fungi.</title>
        <authorList>
            <person name="Looney B."/>
            <person name="Miyauchi S."/>
            <person name="Morin E."/>
            <person name="Drula E."/>
            <person name="Courty P.E."/>
            <person name="Kohler A."/>
            <person name="Kuo A."/>
            <person name="LaButti K."/>
            <person name="Pangilinan J."/>
            <person name="Lipzen A."/>
            <person name="Riley R."/>
            <person name="Andreopoulos W."/>
            <person name="He G."/>
            <person name="Johnson J."/>
            <person name="Nolan M."/>
            <person name="Tritt A."/>
            <person name="Barry K.W."/>
            <person name="Grigoriev I.V."/>
            <person name="Nagy L.G."/>
            <person name="Hibbett D."/>
            <person name="Henrissat B."/>
            <person name="Matheny P.B."/>
            <person name="Labbe J."/>
            <person name="Martin F.M."/>
        </authorList>
    </citation>
    <scope>NUCLEOTIDE SEQUENCE</scope>
    <source>
        <strain evidence="1">FP105234-sp</strain>
    </source>
</reference>
<keyword evidence="2" id="KW-1185">Reference proteome</keyword>
<comment type="caution">
    <text evidence="1">The sequence shown here is derived from an EMBL/GenBank/DDBJ whole genome shotgun (WGS) entry which is preliminary data.</text>
</comment>
<organism evidence="1 2">
    <name type="scientific">Auriscalpium vulgare</name>
    <dbReference type="NCBI Taxonomy" id="40419"/>
    <lineage>
        <taxon>Eukaryota</taxon>
        <taxon>Fungi</taxon>
        <taxon>Dikarya</taxon>
        <taxon>Basidiomycota</taxon>
        <taxon>Agaricomycotina</taxon>
        <taxon>Agaricomycetes</taxon>
        <taxon>Russulales</taxon>
        <taxon>Auriscalpiaceae</taxon>
        <taxon>Auriscalpium</taxon>
    </lineage>
</organism>
<evidence type="ECO:0000313" key="2">
    <source>
        <dbReference type="Proteomes" id="UP000814033"/>
    </source>
</evidence>
<evidence type="ECO:0000313" key="1">
    <source>
        <dbReference type="EMBL" id="KAI0046836.1"/>
    </source>
</evidence>
<proteinExistence type="predicted"/>
<reference evidence="1" key="1">
    <citation type="submission" date="2021-02" db="EMBL/GenBank/DDBJ databases">
        <authorList>
            <consortium name="DOE Joint Genome Institute"/>
            <person name="Ahrendt S."/>
            <person name="Looney B.P."/>
            <person name="Miyauchi S."/>
            <person name="Morin E."/>
            <person name="Drula E."/>
            <person name="Courty P.E."/>
            <person name="Chicoki N."/>
            <person name="Fauchery L."/>
            <person name="Kohler A."/>
            <person name="Kuo A."/>
            <person name="Labutti K."/>
            <person name="Pangilinan J."/>
            <person name="Lipzen A."/>
            <person name="Riley R."/>
            <person name="Andreopoulos W."/>
            <person name="He G."/>
            <person name="Johnson J."/>
            <person name="Barry K.W."/>
            <person name="Grigoriev I.V."/>
            <person name="Nagy L."/>
            <person name="Hibbett D."/>
            <person name="Henrissat B."/>
            <person name="Matheny P.B."/>
            <person name="Labbe J."/>
            <person name="Martin F."/>
        </authorList>
    </citation>
    <scope>NUCLEOTIDE SEQUENCE</scope>
    <source>
        <strain evidence="1">FP105234-sp</strain>
    </source>
</reference>
<dbReference type="Proteomes" id="UP000814033">
    <property type="component" value="Unassembled WGS sequence"/>
</dbReference>